<feature type="transmembrane region" description="Helical" evidence="2">
    <location>
        <begin position="95"/>
        <end position="117"/>
    </location>
</feature>
<keyword evidence="2" id="KW-0812">Transmembrane</keyword>
<feature type="transmembrane region" description="Helical" evidence="2">
    <location>
        <begin position="129"/>
        <end position="147"/>
    </location>
</feature>
<reference evidence="4" key="1">
    <citation type="submission" date="2024-06" db="EMBL/GenBank/DDBJ databases">
        <title>Diversity, functionality, and evolutionary history of bacterial symbionts in false click beetles (Coleoptera, Throscidae).</title>
        <authorList>
            <person name="Wierz J.C."/>
            <person name="Malm H."/>
            <person name="Kaltenpoth M."/>
            <person name="Engl T."/>
        </authorList>
    </citation>
    <scope>NUCLEOTIDE SEQUENCE</scope>
    <source>
        <strain evidence="4">Tduv</strain>
    </source>
</reference>
<proteinExistence type="predicted"/>
<protein>
    <submittedName>
        <fullName evidence="4">Thiamine pyrophosphate-dependent enzyme</fullName>
    </submittedName>
</protein>
<dbReference type="GO" id="GO:0016625">
    <property type="term" value="F:oxidoreductase activity, acting on the aldehyde or oxo group of donors, iron-sulfur protein as acceptor"/>
    <property type="evidence" value="ECO:0007669"/>
    <property type="project" value="UniProtKB-ARBA"/>
</dbReference>
<dbReference type="EMBL" id="CP157894">
    <property type="protein sequence ID" value="XBT18358.1"/>
    <property type="molecule type" value="Genomic_DNA"/>
</dbReference>
<organism evidence="4">
    <name type="scientific">Candidatus Shikimatogenerans sp. Tduv</name>
    <dbReference type="NCBI Taxonomy" id="3158567"/>
    <lineage>
        <taxon>Bacteria</taxon>
        <taxon>Pseudomonadati</taxon>
        <taxon>Bacteroidota</taxon>
        <taxon>Flavobacteriia</taxon>
        <taxon>Flavobacteriales</taxon>
        <taxon>Candidatus Shikimatogenerans</taxon>
    </lineage>
</organism>
<dbReference type="InterPro" id="IPR029061">
    <property type="entry name" value="THDP-binding"/>
</dbReference>
<name>A0AAU7QRB2_9FLAO</name>
<dbReference type="Gene3D" id="3.40.50.970">
    <property type="match status" value="1"/>
</dbReference>
<evidence type="ECO:0000256" key="1">
    <source>
        <dbReference type="ARBA" id="ARBA00023002"/>
    </source>
</evidence>
<dbReference type="SUPFAM" id="SSF52518">
    <property type="entry name" value="Thiamin diphosphate-binding fold (THDP-binding)"/>
    <property type="match status" value="1"/>
</dbReference>
<evidence type="ECO:0000259" key="3">
    <source>
        <dbReference type="Pfam" id="PF02775"/>
    </source>
</evidence>
<feature type="transmembrane region" description="Helical" evidence="2">
    <location>
        <begin position="162"/>
        <end position="180"/>
    </location>
</feature>
<dbReference type="GO" id="GO:0030976">
    <property type="term" value="F:thiamine pyrophosphate binding"/>
    <property type="evidence" value="ECO:0007669"/>
    <property type="project" value="InterPro"/>
</dbReference>
<dbReference type="PANTHER" id="PTHR48084:SF4">
    <property type="entry name" value="2-OXOGLUTARATE OXIDOREDUCTASE SUBUNIT KORB"/>
    <property type="match status" value="1"/>
</dbReference>
<evidence type="ECO:0000313" key="4">
    <source>
        <dbReference type="EMBL" id="XBT18358.1"/>
    </source>
</evidence>
<dbReference type="PANTHER" id="PTHR48084">
    <property type="entry name" value="2-OXOGLUTARATE OXIDOREDUCTASE SUBUNIT KORB-RELATED"/>
    <property type="match status" value="1"/>
</dbReference>
<keyword evidence="1" id="KW-0560">Oxidoreductase</keyword>
<dbReference type="InterPro" id="IPR011766">
    <property type="entry name" value="TPP_enzyme_TPP-bd"/>
</dbReference>
<accession>A0AAU7QRB2</accession>
<gene>
    <name evidence="4" type="ORF">ABNO50_00860</name>
</gene>
<dbReference type="Pfam" id="PF02775">
    <property type="entry name" value="TPP_enzyme_C"/>
    <property type="match status" value="1"/>
</dbReference>
<keyword evidence="2" id="KW-0472">Membrane</keyword>
<sequence>MEYIRWCSGCGNYIILKNINFILKNILKVKKKEIIFISGIGCSSRMVHYLNYLSINGTHGRSASIATGIYLSNKNIKIIIISGDGDTLSIGLNHFIHLILNNINLIYIMINNGIYALTKGQINNIVNKINILLLLLILKCKFIARVYDNSIKYFNKIFKKAYLFLGLSFIEIIQYCPIYNKKNRIESNIFILKHNKYIKSNKYYLIYKKKKICKIKIKKKNIYKKYLLKHDITNYYKVFKLLNYLNEKNISYIGIIYNII</sequence>
<dbReference type="InterPro" id="IPR051457">
    <property type="entry name" value="2-oxoacid:Fd_oxidoreductase"/>
</dbReference>
<dbReference type="GO" id="GO:0045333">
    <property type="term" value="P:cellular respiration"/>
    <property type="evidence" value="ECO:0007669"/>
    <property type="project" value="UniProtKB-ARBA"/>
</dbReference>
<keyword evidence="2" id="KW-1133">Transmembrane helix</keyword>
<evidence type="ECO:0000256" key="2">
    <source>
        <dbReference type="SAM" id="Phobius"/>
    </source>
</evidence>
<dbReference type="AlphaFoldDB" id="A0AAU7QRB2"/>
<dbReference type="GO" id="GO:0044281">
    <property type="term" value="P:small molecule metabolic process"/>
    <property type="evidence" value="ECO:0007669"/>
    <property type="project" value="UniProtKB-ARBA"/>
</dbReference>
<feature type="domain" description="Thiamine pyrophosphate enzyme TPP-binding" evidence="3">
    <location>
        <begin position="40"/>
        <end position="141"/>
    </location>
</feature>